<proteinExistence type="inferred from homology"/>
<evidence type="ECO:0000259" key="12">
    <source>
        <dbReference type="Pfam" id="PF16113"/>
    </source>
</evidence>
<dbReference type="GO" id="GO:0003860">
    <property type="term" value="F:3-hydroxyisobutyryl-CoA hydrolase activity"/>
    <property type="evidence" value="ECO:0007669"/>
    <property type="project" value="UniProtKB-EC"/>
</dbReference>
<dbReference type="Pfam" id="PF16113">
    <property type="entry name" value="ECH_2"/>
    <property type="match status" value="1"/>
</dbReference>
<evidence type="ECO:0000313" key="13">
    <source>
        <dbReference type="EnsemblMetazoa" id="CapteP180966"/>
    </source>
</evidence>
<comment type="pathway">
    <text evidence="3">Amino-acid degradation; L-valine degradation.</text>
</comment>
<evidence type="ECO:0000256" key="9">
    <source>
        <dbReference type="ARBA" id="ARBA00023128"/>
    </source>
</evidence>
<dbReference type="PANTHER" id="PTHR43176:SF3">
    <property type="entry name" value="3-HYDROXYISOBUTYRYL-COA HYDROLASE, MITOCHONDRIAL"/>
    <property type="match status" value="1"/>
</dbReference>
<feature type="domain" description="Enoyl-CoA hydratase/isomerase" evidence="12">
    <location>
        <begin position="19"/>
        <end position="348"/>
    </location>
</feature>
<evidence type="ECO:0000256" key="2">
    <source>
        <dbReference type="ARBA" id="ARBA00004173"/>
    </source>
</evidence>
<comment type="subcellular location">
    <subcellularLocation>
        <location evidence="2">Mitochondrion</location>
    </subcellularLocation>
</comment>
<dbReference type="SUPFAM" id="SSF52096">
    <property type="entry name" value="ClpP/crotonase"/>
    <property type="match status" value="1"/>
</dbReference>
<comment type="function">
    <text evidence="10">Hydrolyzes 3-hydroxyisobutyryl-CoA (HIBYL-CoA), a saline catabolite. Has high activity toward isobutyryl-CoA. Could be an isobutyryl-CoA dehydrogenase that functions in valine catabolism. Also hydrolyzes 3-hydroxypropanoyl-CoA.</text>
</comment>
<sequence length="359" mass="39857">MLSTTAEDEVLMNKVGSKGVITLNRPKALNALNLNMIRLMYPQIKEWEADPHTSMILIKGAGDKAFCAGGDIRGVTDAGKVGDPLSENFFKEEYILNNAIGTLRVPWIALIHGITMGGGVGLSVHGHFRVATEKTLFAMPETAIGLFPDVGGGYFLPRLQGNLGIFMALTGFRLKGRQVLRAGVATHFVESKFVSALEEEILALNETSEEKIDATIKKYQNEATLDAETPFVLEPHLEEINRLFSAANIEGIISDLERDGSEWAKKQLQTLRKMAPTSMKITLRQLHEGKKKSLQDVLQMEYRLSQHCMQDKDFYEGVRAGLVDKDQSPAWSPSTVEGVSDEQVNWYFSKLANDKELQL</sequence>
<dbReference type="EnsemblMetazoa" id="CapteT180966">
    <property type="protein sequence ID" value="CapteP180966"/>
    <property type="gene ID" value="CapteG180966"/>
</dbReference>
<protein>
    <recommendedName>
        <fullName evidence="6">3-hydroxyisobutyryl-CoA hydrolase, mitochondrial</fullName>
        <ecNumber evidence="5">3.1.2.4</ecNumber>
    </recommendedName>
    <alternativeName>
        <fullName evidence="11">3-hydroxyisobutyryl-coenzyme A hydrolase</fullName>
    </alternativeName>
</protein>
<dbReference type="GO" id="GO:0005739">
    <property type="term" value="C:mitochondrion"/>
    <property type="evidence" value="ECO:0007669"/>
    <property type="project" value="UniProtKB-SubCell"/>
</dbReference>
<dbReference type="InterPro" id="IPR032259">
    <property type="entry name" value="HIBYL-CoA-H"/>
</dbReference>
<dbReference type="PANTHER" id="PTHR43176">
    <property type="entry name" value="3-HYDROXYISOBUTYRYL-COA HYDROLASE-RELATED"/>
    <property type="match status" value="1"/>
</dbReference>
<comment type="similarity">
    <text evidence="4">Belongs to the enoyl-CoA hydratase/isomerase family.</text>
</comment>
<evidence type="ECO:0000256" key="4">
    <source>
        <dbReference type="ARBA" id="ARBA00005254"/>
    </source>
</evidence>
<dbReference type="GO" id="GO:0006574">
    <property type="term" value="P:L-valine catabolic process"/>
    <property type="evidence" value="ECO:0007669"/>
    <property type="project" value="UniProtKB-UniPathway"/>
</dbReference>
<dbReference type="Gene3D" id="3.90.226.10">
    <property type="entry name" value="2-enoyl-CoA Hydratase, Chain A, domain 1"/>
    <property type="match status" value="1"/>
</dbReference>
<name>X1ZFR5_CAPTE</name>
<accession>X1ZFR5</accession>
<reference evidence="13" key="3">
    <citation type="submission" date="2015-06" db="UniProtKB">
        <authorList>
            <consortium name="EnsemblMetazoa"/>
        </authorList>
    </citation>
    <scope>IDENTIFICATION</scope>
</reference>
<evidence type="ECO:0000256" key="10">
    <source>
        <dbReference type="ARBA" id="ARBA00024871"/>
    </source>
</evidence>
<keyword evidence="8" id="KW-0378">Hydrolase</keyword>
<evidence type="ECO:0000256" key="11">
    <source>
        <dbReference type="ARBA" id="ARBA00031181"/>
    </source>
</evidence>
<evidence type="ECO:0000256" key="5">
    <source>
        <dbReference type="ARBA" id="ARBA00011915"/>
    </source>
</evidence>
<dbReference type="AlphaFoldDB" id="X1ZFR5"/>
<reference evidence="14" key="2">
    <citation type="journal article" date="2013" name="Nature">
        <title>Insights into bilaterian evolution from three spiralian genomes.</title>
        <authorList>
            <person name="Simakov O."/>
            <person name="Marletaz F."/>
            <person name="Cho S.J."/>
            <person name="Edsinger-Gonzales E."/>
            <person name="Havlak P."/>
            <person name="Hellsten U."/>
            <person name="Kuo D.H."/>
            <person name="Larsson T."/>
            <person name="Lv J."/>
            <person name="Arendt D."/>
            <person name="Savage R."/>
            <person name="Osoegawa K."/>
            <person name="de Jong P."/>
            <person name="Grimwood J."/>
            <person name="Chapman J.A."/>
            <person name="Shapiro H."/>
            <person name="Aerts A."/>
            <person name="Otillar R.P."/>
            <person name="Terry A.Y."/>
            <person name="Boore J.L."/>
            <person name="Grigoriev I.V."/>
            <person name="Lindberg D.R."/>
            <person name="Seaver E.C."/>
            <person name="Weisblat D.A."/>
            <person name="Putnam N.H."/>
            <person name="Rokhsar D.S."/>
        </authorList>
    </citation>
    <scope>NUCLEOTIDE SEQUENCE</scope>
    <source>
        <strain evidence="14">I ESC-2004</strain>
    </source>
</reference>
<dbReference type="OMA" id="AYRNNEH"/>
<dbReference type="UniPathway" id="UPA00362"/>
<evidence type="ECO:0000256" key="6">
    <source>
        <dbReference type="ARBA" id="ARBA00016714"/>
    </source>
</evidence>
<dbReference type="Proteomes" id="UP000014760">
    <property type="component" value="Unassembled WGS sequence"/>
</dbReference>
<keyword evidence="7" id="KW-0101">Branched-chain amino acid catabolism</keyword>
<evidence type="ECO:0000256" key="7">
    <source>
        <dbReference type="ARBA" id="ARBA00022456"/>
    </source>
</evidence>
<dbReference type="NCBIfam" id="NF004127">
    <property type="entry name" value="PRK05617.1"/>
    <property type="match status" value="1"/>
</dbReference>
<dbReference type="EMBL" id="AMQN01038398">
    <property type="status" value="NOT_ANNOTATED_CDS"/>
    <property type="molecule type" value="Genomic_DNA"/>
</dbReference>
<organism evidence="13 14">
    <name type="scientific">Capitella teleta</name>
    <name type="common">Polychaete worm</name>
    <dbReference type="NCBI Taxonomy" id="283909"/>
    <lineage>
        <taxon>Eukaryota</taxon>
        <taxon>Metazoa</taxon>
        <taxon>Spiralia</taxon>
        <taxon>Lophotrochozoa</taxon>
        <taxon>Annelida</taxon>
        <taxon>Polychaeta</taxon>
        <taxon>Sedentaria</taxon>
        <taxon>Scolecida</taxon>
        <taxon>Capitellidae</taxon>
        <taxon>Capitella</taxon>
    </lineage>
</organism>
<dbReference type="HOGENOM" id="CLU_009834_22_1_1"/>
<dbReference type="InterPro" id="IPR029045">
    <property type="entry name" value="ClpP/crotonase-like_dom_sf"/>
</dbReference>
<dbReference type="CDD" id="cd06558">
    <property type="entry name" value="crotonase-like"/>
    <property type="match status" value="1"/>
</dbReference>
<evidence type="ECO:0000256" key="3">
    <source>
        <dbReference type="ARBA" id="ARBA00005109"/>
    </source>
</evidence>
<evidence type="ECO:0000313" key="14">
    <source>
        <dbReference type="Proteomes" id="UP000014760"/>
    </source>
</evidence>
<keyword evidence="14" id="KW-1185">Reference proteome</keyword>
<reference evidence="14" key="1">
    <citation type="submission" date="2012-12" db="EMBL/GenBank/DDBJ databases">
        <authorList>
            <person name="Hellsten U."/>
            <person name="Grimwood J."/>
            <person name="Chapman J.A."/>
            <person name="Shapiro H."/>
            <person name="Aerts A."/>
            <person name="Otillar R.P."/>
            <person name="Terry A.Y."/>
            <person name="Boore J.L."/>
            <person name="Simakov O."/>
            <person name="Marletaz F."/>
            <person name="Cho S.-J."/>
            <person name="Edsinger-Gonzales E."/>
            <person name="Havlak P."/>
            <person name="Kuo D.-H."/>
            <person name="Larsson T."/>
            <person name="Lv J."/>
            <person name="Arendt D."/>
            <person name="Savage R."/>
            <person name="Osoegawa K."/>
            <person name="de Jong P."/>
            <person name="Lindberg D.R."/>
            <person name="Seaver E.C."/>
            <person name="Weisblat D.A."/>
            <person name="Putnam N.H."/>
            <person name="Grigoriev I.V."/>
            <person name="Rokhsar D.S."/>
        </authorList>
    </citation>
    <scope>NUCLEOTIDE SEQUENCE</scope>
    <source>
        <strain evidence="14">I ESC-2004</strain>
    </source>
</reference>
<evidence type="ECO:0000256" key="1">
    <source>
        <dbReference type="ARBA" id="ARBA00001709"/>
    </source>
</evidence>
<dbReference type="EC" id="3.1.2.4" evidence="5"/>
<dbReference type="FunFam" id="3.90.226.10:FF:000026">
    <property type="entry name" value="3-hydroxyisobutyryl-CoA hydrolase, mitochondrial"/>
    <property type="match status" value="1"/>
</dbReference>
<evidence type="ECO:0000256" key="8">
    <source>
        <dbReference type="ARBA" id="ARBA00022801"/>
    </source>
</evidence>
<dbReference type="InterPro" id="IPR045004">
    <property type="entry name" value="ECH_dom"/>
</dbReference>
<keyword evidence="9" id="KW-0496">Mitochondrion</keyword>
<comment type="catalytic activity">
    <reaction evidence="1">
        <text>3-hydroxy-2-methylpropanoyl-CoA + H2O = 3-hydroxy-2-methylpropanoate + CoA + H(+)</text>
        <dbReference type="Rhea" id="RHEA:20888"/>
        <dbReference type="ChEBI" id="CHEBI:11805"/>
        <dbReference type="ChEBI" id="CHEBI:15377"/>
        <dbReference type="ChEBI" id="CHEBI:15378"/>
        <dbReference type="ChEBI" id="CHEBI:57287"/>
        <dbReference type="ChEBI" id="CHEBI:57340"/>
        <dbReference type="EC" id="3.1.2.4"/>
    </reaction>
</comment>